<sequence>MKKGYIILVYAPEYFKNLTKVLKRYTKTEEDQRTVNSYMMWQVSRSLSTYLSKPFRDASKILRKALFGTEGAEESWRYCVTDTNNAIVGAMFVREVFHGAAKTEGEIMIDNIRAAFKQHLKHILRIILHLTRSV</sequence>
<dbReference type="PROSITE" id="PS51885">
    <property type="entry name" value="NEPRILYSIN"/>
    <property type="match status" value="1"/>
</dbReference>
<dbReference type="InterPro" id="IPR008753">
    <property type="entry name" value="Peptidase_M13_N"/>
</dbReference>
<evidence type="ECO:0000313" key="5">
    <source>
        <dbReference type="Proteomes" id="UP000324832"/>
    </source>
</evidence>
<name>A0A5E4PUT4_9NEOP</name>
<dbReference type="PANTHER" id="PTHR11733:SF167">
    <property type="entry name" value="FI17812P1-RELATED"/>
    <property type="match status" value="1"/>
</dbReference>
<keyword evidence="5" id="KW-1185">Reference proteome</keyword>
<comment type="similarity">
    <text evidence="2">Belongs to the peptidase M13 family.</text>
</comment>
<feature type="domain" description="Peptidase M13 N-terminal" evidence="3">
    <location>
        <begin position="7"/>
        <end position="122"/>
    </location>
</feature>
<proteinExistence type="inferred from homology"/>
<evidence type="ECO:0000256" key="1">
    <source>
        <dbReference type="ARBA" id="ARBA00004401"/>
    </source>
</evidence>
<dbReference type="GO" id="GO:0004222">
    <property type="term" value="F:metalloendopeptidase activity"/>
    <property type="evidence" value="ECO:0007669"/>
    <property type="project" value="InterPro"/>
</dbReference>
<dbReference type="GO" id="GO:0016485">
    <property type="term" value="P:protein processing"/>
    <property type="evidence" value="ECO:0007669"/>
    <property type="project" value="TreeGrafter"/>
</dbReference>
<accession>A0A5E4PUT4</accession>
<dbReference type="Gene3D" id="1.10.1380.10">
    <property type="entry name" value="Neutral endopeptidase , domain2"/>
    <property type="match status" value="1"/>
</dbReference>
<dbReference type="InterPro" id="IPR042089">
    <property type="entry name" value="Peptidase_M13_dom_2"/>
</dbReference>
<comment type="subcellular location">
    <subcellularLocation>
        <location evidence="1">Cell membrane</location>
        <topology evidence="1">Single-pass type II membrane protein</topology>
    </subcellularLocation>
</comment>
<evidence type="ECO:0000259" key="3">
    <source>
        <dbReference type="Pfam" id="PF05649"/>
    </source>
</evidence>
<protein>
    <recommendedName>
        <fullName evidence="3">Peptidase M13 N-terminal domain-containing protein</fullName>
    </recommendedName>
</protein>
<dbReference type="InterPro" id="IPR000718">
    <property type="entry name" value="Peptidase_M13"/>
</dbReference>
<gene>
    <name evidence="4" type="ORF">LSINAPIS_LOCUS2169</name>
</gene>
<evidence type="ECO:0000313" key="4">
    <source>
        <dbReference type="EMBL" id="VVC88913.1"/>
    </source>
</evidence>
<dbReference type="PANTHER" id="PTHR11733">
    <property type="entry name" value="ZINC METALLOPROTEASE FAMILY M13 NEPRILYSIN-RELATED"/>
    <property type="match status" value="1"/>
</dbReference>
<organism evidence="4 5">
    <name type="scientific">Leptidea sinapis</name>
    <dbReference type="NCBI Taxonomy" id="189913"/>
    <lineage>
        <taxon>Eukaryota</taxon>
        <taxon>Metazoa</taxon>
        <taxon>Ecdysozoa</taxon>
        <taxon>Arthropoda</taxon>
        <taxon>Hexapoda</taxon>
        <taxon>Insecta</taxon>
        <taxon>Pterygota</taxon>
        <taxon>Neoptera</taxon>
        <taxon>Endopterygota</taxon>
        <taxon>Lepidoptera</taxon>
        <taxon>Glossata</taxon>
        <taxon>Ditrysia</taxon>
        <taxon>Papilionoidea</taxon>
        <taxon>Pieridae</taxon>
        <taxon>Dismorphiinae</taxon>
        <taxon>Leptidea</taxon>
    </lineage>
</organism>
<dbReference type="EMBL" id="FZQP02000426">
    <property type="protein sequence ID" value="VVC88913.1"/>
    <property type="molecule type" value="Genomic_DNA"/>
</dbReference>
<dbReference type="Pfam" id="PF05649">
    <property type="entry name" value="Peptidase_M13_N"/>
    <property type="match status" value="1"/>
</dbReference>
<dbReference type="GO" id="GO:0005886">
    <property type="term" value="C:plasma membrane"/>
    <property type="evidence" value="ECO:0007669"/>
    <property type="project" value="UniProtKB-SubCell"/>
</dbReference>
<evidence type="ECO:0000256" key="2">
    <source>
        <dbReference type="ARBA" id="ARBA00007357"/>
    </source>
</evidence>
<dbReference type="SUPFAM" id="SSF55486">
    <property type="entry name" value="Metalloproteases ('zincins'), catalytic domain"/>
    <property type="match status" value="1"/>
</dbReference>
<reference evidence="4 5" key="1">
    <citation type="submission" date="2017-07" db="EMBL/GenBank/DDBJ databases">
        <authorList>
            <person name="Talla V."/>
            <person name="Backstrom N."/>
        </authorList>
    </citation>
    <scope>NUCLEOTIDE SEQUENCE [LARGE SCALE GENOMIC DNA]</scope>
</reference>
<dbReference type="Proteomes" id="UP000324832">
    <property type="component" value="Unassembled WGS sequence"/>
</dbReference>
<dbReference type="AlphaFoldDB" id="A0A5E4PUT4"/>